<keyword evidence="1" id="KW-1133">Transmembrane helix</keyword>
<keyword evidence="3" id="KW-1185">Reference proteome</keyword>
<protein>
    <submittedName>
        <fullName evidence="2">Uncharacterized protein</fullName>
    </submittedName>
</protein>
<keyword evidence="1" id="KW-0812">Transmembrane</keyword>
<name>A0A1H6TRJ0_9BURK</name>
<proteinExistence type="predicted"/>
<gene>
    <name evidence="2" type="ORF">SAMN05192539_100496</name>
</gene>
<dbReference type="RefSeq" id="WP_090864449.1">
    <property type="nucleotide sequence ID" value="NZ_FNYE01000004.1"/>
</dbReference>
<evidence type="ECO:0000313" key="3">
    <source>
        <dbReference type="Proteomes" id="UP000198866"/>
    </source>
</evidence>
<evidence type="ECO:0000313" key="2">
    <source>
        <dbReference type="EMBL" id="SEI78352.1"/>
    </source>
</evidence>
<dbReference type="STRING" id="667676.SAMN05192539_100496"/>
<reference evidence="3" key="1">
    <citation type="submission" date="2016-10" db="EMBL/GenBank/DDBJ databases">
        <authorList>
            <person name="Varghese N."/>
            <person name="Submissions S."/>
        </authorList>
    </citation>
    <scope>NUCLEOTIDE SEQUENCE [LARGE SCALE GENOMIC DNA]</scope>
    <source>
        <strain evidence="3">LMG 26031</strain>
    </source>
</reference>
<accession>A0A1H6TRJ0</accession>
<dbReference type="OrthoDB" id="9105047at2"/>
<sequence>MHTEQFEYTDDPEPLPEACYDRLCRASPGNAPTLPKRSAAGIFALGVAWLFGLEALLSDDENRSADARRIDGRY</sequence>
<dbReference type="AlphaFoldDB" id="A0A1H6TRJ0"/>
<dbReference type="EMBL" id="FNYE01000004">
    <property type="protein sequence ID" value="SEI78352.1"/>
    <property type="molecule type" value="Genomic_DNA"/>
</dbReference>
<keyword evidence="1" id="KW-0472">Membrane</keyword>
<dbReference type="Proteomes" id="UP000198866">
    <property type="component" value="Unassembled WGS sequence"/>
</dbReference>
<evidence type="ECO:0000256" key="1">
    <source>
        <dbReference type="SAM" id="Phobius"/>
    </source>
</evidence>
<feature type="transmembrane region" description="Helical" evidence="1">
    <location>
        <begin position="38"/>
        <end position="57"/>
    </location>
</feature>
<organism evidence="2 3">
    <name type="scientific">Paraburkholderia diazotrophica</name>
    <dbReference type="NCBI Taxonomy" id="667676"/>
    <lineage>
        <taxon>Bacteria</taxon>
        <taxon>Pseudomonadati</taxon>
        <taxon>Pseudomonadota</taxon>
        <taxon>Betaproteobacteria</taxon>
        <taxon>Burkholderiales</taxon>
        <taxon>Burkholderiaceae</taxon>
        <taxon>Paraburkholderia</taxon>
    </lineage>
</organism>